<dbReference type="Proteomes" id="UP001165101">
    <property type="component" value="Unassembled WGS sequence"/>
</dbReference>
<comment type="caution">
    <text evidence="1">The sequence shown here is derived from an EMBL/GenBank/DDBJ whole genome shotgun (WGS) entry which is preliminary data.</text>
</comment>
<dbReference type="EMBL" id="BSXV01000694">
    <property type="protein sequence ID" value="GME90228.1"/>
    <property type="molecule type" value="Genomic_DNA"/>
</dbReference>
<accession>A0ACB5TK58</accession>
<reference evidence="1" key="1">
    <citation type="submission" date="2023-04" db="EMBL/GenBank/DDBJ databases">
        <title>Candida boidinii NBRC 1967.</title>
        <authorList>
            <person name="Ichikawa N."/>
            <person name="Sato H."/>
            <person name="Tonouchi N."/>
        </authorList>
    </citation>
    <scope>NUCLEOTIDE SEQUENCE</scope>
    <source>
        <strain evidence="1">NBRC 1967</strain>
    </source>
</reference>
<sequence>MGPKLMEMENRDYIKGCWSHIKFNPVAKLYMKKILNTIVKNETSVIKRIPATIFNFKFNNVFIKNGDIRNSINNLEYWCKFFYDSKYDLEYYNEIKNFGDGSGTNNKNNNINAIGKEVNLDLFHSIGKILYGTQHVEEEIESFLKSNNNHSLVSNESGNLDYVKSINFIISSNVTRDIISQFNIFNLNIIENYCNLNSMQFPIDNYLTDLIDNVSLSDVLSSIGDSINSTNLGISNNNNNFNNKLRNSNFRTTTNLISEESALISVFGSRLNLNNISKKIEFLVNENKINKNKNLNLKYSRDSKIRRKNNSLYLEIKNYKLNRLNNLLLSKNSNNSNNDSLNNVTVNSYSYLSDTDCMLYDGFYESNILNSRKFRMKFNSRISNNSYNIPRVERLGGGFENLVLADNKLKLIDEDIEESDENKLEVPILSLNGIKKTINNNYRKISANDLQKYEDYYFLGFSNEVSGGITGDNDRDVDDSDSSEFDLDPIMNSDDDESYSKEVFKSDDDFSDSDEELLDL</sequence>
<gene>
    <name evidence="1" type="ORF">Cboi01_000175300</name>
</gene>
<proteinExistence type="predicted"/>
<evidence type="ECO:0000313" key="1">
    <source>
        <dbReference type="EMBL" id="GME90228.1"/>
    </source>
</evidence>
<keyword evidence="2" id="KW-1185">Reference proteome</keyword>
<name>A0ACB5TK58_CANBO</name>
<protein>
    <submittedName>
        <fullName evidence="1">Unnamed protein product</fullName>
    </submittedName>
</protein>
<organism evidence="1 2">
    <name type="scientific">Candida boidinii</name>
    <name type="common">Yeast</name>
    <dbReference type="NCBI Taxonomy" id="5477"/>
    <lineage>
        <taxon>Eukaryota</taxon>
        <taxon>Fungi</taxon>
        <taxon>Dikarya</taxon>
        <taxon>Ascomycota</taxon>
        <taxon>Saccharomycotina</taxon>
        <taxon>Pichiomycetes</taxon>
        <taxon>Pichiales</taxon>
        <taxon>Pichiaceae</taxon>
        <taxon>Ogataea</taxon>
        <taxon>Ogataea/Candida clade</taxon>
    </lineage>
</organism>
<evidence type="ECO:0000313" key="2">
    <source>
        <dbReference type="Proteomes" id="UP001165101"/>
    </source>
</evidence>